<gene>
    <name evidence="3" type="ORF">UFOPK2754_01982</name>
    <name evidence="4" type="ORF">UFOPK3139_01257</name>
    <name evidence="5" type="ORF">UFOPK3543_02222</name>
    <name evidence="6" type="ORF">UFOPK3967_00266</name>
</gene>
<dbReference type="EMBL" id="CAFBOS010000009">
    <property type="protein sequence ID" value="CAB4979469.1"/>
    <property type="molecule type" value="Genomic_DNA"/>
</dbReference>
<reference evidence="6" key="1">
    <citation type="submission" date="2020-05" db="EMBL/GenBank/DDBJ databases">
        <authorList>
            <person name="Chiriac C."/>
            <person name="Salcher M."/>
            <person name="Ghai R."/>
            <person name="Kavagutti S V."/>
        </authorList>
    </citation>
    <scope>NUCLEOTIDE SEQUENCE</scope>
</reference>
<proteinExistence type="inferred from homology"/>
<evidence type="ECO:0000256" key="1">
    <source>
        <dbReference type="ARBA" id="ARBA00006611"/>
    </source>
</evidence>
<accession>A0A6J7MM15</accession>
<dbReference type="EMBL" id="CAFABA010000044">
    <property type="protein sequence ID" value="CAB4828943.1"/>
    <property type="molecule type" value="Genomic_DNA"/>
</dbReference>
<dbReference type="AlphaFoldDB" id="A0A6J7MM15"/>
<protein>
    <submittedName>
        <fullName evidence="6">Unannotated protein</fullName>
    </submittedName>
</protein>
<evidence type="ECO:0000313" key="4">
    <source>
        <dbReference type="EMBL" id="CAB4828943.1"/>
    </source>
</evidence>
<dbReference type="InterPro" id="IPR050921">
    <property type="entry name" value="T4SS_GSP_E_ATPase"/>
</dbReference>
<dbReference type="GO" id="GO:0016887">
    <property type="term" value="F:ATP hydrolysis activity"/>
    <property type="evidence" value="ECO:0007669"/>
    <property type="project" value="InterPro"/>
</dbReference>
<dbReference type="InterPro" id="IPR003593">
    <property type="entry name" value="AAA+_ATPase"/>
</dbReference>
<dbReference type="SMART" id="SM00382">
    <property type="entry name" value="AAA"/>
    <property type="match status" value="1"/>
</dbReference>
<comment type="similarity">
    <text evidence="1">Belongs to the GSP E family.</text>
</comment>
<dbReference type="PANTHER" id="PTHR30486:SF6">
    <property type="entry name" value="TYPE IV PILUS RETRACTATION ATPASE PILT"/>
    <property type="match status" value="1"/>
</dbReference>
<dbReference type="EMBL" id="CAEZYR010000075">
    <property type="protein sequence ID" value="CAB4754180.1"/>
    <property type="molecule type" value="Genomic_DNA"/>
</dbReference>
<feature type="domain" description="AAA+ ATPase" evidence="2">
    <location>
        <begin position="125"/>
        <end position="279"/>
    </location>
</feature>
<name>A0A6J7MM15_9ZZZZ</name>
<evidence type="ECO:0000313" key="6">
    <source>
        <dbReference type="EMBL" id="CAB4979469.1"/>
    </source>
</evidence>
<organism evidence="6">
    <name type="scientific">freshwater metagenome</name>
    <dbReference type="NCBI Taxonomy" id="449393"/>
    <lineage>
        <taxon>unclassified sequences</taxon>
        <taxon>metagenomes</taxon>
        <taxon>ecological metagenomes</taxon>
    </lineage>
</organism>
<dbReference type="Gene3D" id="3.30.450.380">
    <property type="match status" value="1"/>
</dbReference>
<dbReference type="CDD" id="cd01130">
    <property type="entry name" value="VirB11-like_ATPase"/>
    <property type="match status" value="1"/>
</dbReference>
<evidence type="ECO:0000313" key="5">
    <source>
        <dbReference type="EMBL" id="CAB4923421.1"/>
    </source>
</evidence>
<dbReference type="InterPro" id="IPR027417">
    <property type="entry name" value="P-loop_NTPase"/>
</dbReference>
<dbReference type="EMBL" id="CAFBMH010000100">
    <property type="protein sequence ID" value="CAB4923421.1"/>
    <property type="molecule type" value="Genomic_DNA"/>
</dbReference>
<dbReference type="PANTHER" id="PTHR30486">
    <property type="entry name" value="TWITCHING MOTILITY PROTEIN PILT"/>
    <property type="match status" value="1"/>
</dbReference>
<sequence>MRAVPLEVLRPLFDDERVTEVLVNGPGAVWVERDGVLQLTDVLVDRASLERLIERVLGPVGRRVDHASPCVDARLPDGSRVNIVVPPIAVDGPCVCIRRFRSGFTDLASLARPAEVQLLTWAVRSRANILVVGAAGAGKTTLLNALASAIGPAERVVTIEDAAELALAAAHVVRLEARPANSEGLGAVTVRDLVRNALRMRPDRIVVGEIRGPEVVEMVHAMETGHDGSFSTCHANNPTDAMRRIETMLLAAEATLPIEAVRRHLAACIDLIVHVERSAAGHREIREIAEVQPLAPGAPEVSLRTLVARGVPQSTPRRGPRSSDTAPFTWVVA</sequence>
<dbReference type="Gene3D" id="3.40.50.300">
    <property type="entry name" value="P-loop containing nucleotide triphosphate hydrolases"/>
    <property type="match status" value="1"/>
</dbReference>
<dbReference type="Pfam" id="PF00437">
    <property type="entry name" value="T2SSE"/>
    <property type="match status" value="1"/>
</dbReference>
<evidence type="ECO:0000259" key="2">
    <source>
        <dbReference type="SMART" id="SM00382"/>
    </source>
</evidence>
<evidence type="ECO:0000313" key="3">
    <source>
        <dbReference type="EMBL" id="CAB4754180.1"/>
    </source>
</evidence>
<dbReference type="SUPFAM" id="SSF52540">
    <property type="entry name" value="P-loop containing nucleoside triphosphate hydrolases"/>
    <property type="match status" value="1"/>
</dbReference>
<dbReference type="InterPro" id="IPR001482">
    <property type="entry name" value="T2SS/T4SS_dom"/>
</dbReference>